<dbReference type="AlphaFoldDB" id="A0A3D8SNQ4"/>
<dbReference type="OrthoDB" id="2148716at2759"/>
<evidence type="ECO:0000313" key="3">
    <source>
        <dbReference type="Proteomes" id="UP000256328"/>
    </source>
</evidence>
<evidence type="ECO:0000259" key="1">
    <source>
        <dbReference type="Pfam" id="PF13577"/>
    </source>
</evidence>
<reference evidence="2 3" key="1">
    <citation type="journal article" date="2018" name="IMA Fungus">
        <title>IMA Genome-F 9: Draft genome sequence of Annulohypoxylon stygium, Aspergillus mulundensis, Berkeleyomyces basicola (syn. Thielaviopsis basicola), Ceratocystis smalleyi, two Cercospora beticola strains, Coleophoma cylindrospora, Fusarium fracticaudum, Phialophora cf. hyalina, and Morchella septimelata.</title>
        <authorList>
            <person name="Wingfield B.D."/>
            <person name="Bills G.F."/>
            <person name="Dong Y."/>
            <person name="Huang W."/>
            <person name="Nel W.J."/>
            <person name="Swalarsk-Parry B.S."/>
            <person name="Vaghefi N."/>
            <person name="Wilken P.M."/>
            <person name="An Z."/>
            <person name="de Beer Z.W."/>
            <person name="De Vos L."/>
            <person name="Chen L."/>
            <person name="Duong T.A."/>
            <person name="Gao Y."/>
            <person name="Hammerbacher A."/>
            <person name="Kikkert J.R."/>
            <person name="Li Y."/>
            <person name="Li H."/>
            <person name="Li K."/>
            <person name="Li Q."/>
            <person name="Liu X."/>
            <person name="Ma X."/>
            <person name="Naidoo K."/>
            <person name="Pethybridge S.J."/>
            <person name="Sun J."/>
            <person name="Steenkamp E.T."/>
            <person name="van der Nest M.A."/>
            <person name="van Wyk S."/>
            <person name="Wingfield M.J."/>
            <person name="Xiong C."/>
            <person name="Yue Q."/>
            <person name="Zhang X."/>
        </authorList>
    </citation>
    <scope>NUCLEOTIDE SEQUENCE [LARGE SCALE GENOMIC DNA]</scope>
    <source>
        <strain evidence="2 3">BP5796</strain>
    </source>
</reference>
<dbReference type="EMBL" id="PDLN01000004">
    <property type="protein sequence ID" value="RDW87963.1"/>
    <property type="molecule type" value="Genomic_DNA"/>
</dbReference>
<protein>
    <recommendedName>
        <fullName evidence="1">SnoaL-like domain-containing protein</fullName>
    </recommendedName>
</protein>
<comment type="caution">
    <text evidence="2">The sequence shown here is derived from an EMBL/GenBank/DDBJ whole genome shotgun (WGS) entry which is preliminary data.</text>
</comment>
<dbReference type="Proteomes" id="UP000256328">
    <property type="component" value="Unassembled WGS sequence"/>
</dbReference>
<dbReference type="InterPro" id="IPR032710">
    <property type="entry name" value="NTF2-like_dom_sf"/>
</dbReference>
<keyword evidence="3" id="KW-1185">Reference proteome</keyword>
<sequence>MATPEFKPWVMPKVMKLPLVISLPSPSDRDAIEDILRRMIIGLDTNDPEMFDYAQAEDAIWELHIRTLQSPKDIHKQSYDMEIVNLDTTHYVSNIRNYMTDDGARASVSAM</sequence>
<dbReference type="SUPFAM" id="SSF54427">
    <property type="entry name" value="NTF2-like"/>
    <property type="match status" value="1"/>
</dbReference>
<gene>
    <name evidence="2" type="ORF">BP5796_03657</name>
</gene>
<organism evidence="2 3">
    <name type="scientific">Coleophoma crateriformis</name>
    <dbReference type="NCBI Taxonomy" id="565419"/>
    <lineage>
        <taxon>Eukaryota</taxon>
        <taxon>Fungi</taxon>
        <taxon>Dikarya</taxon>
        <taxon>Ascomycota</taxon>
        <taxon>Pezizomycotina</taxon>
        <taxon>Leotiomycetes</taxon>
        <taxon>Helotiales</taxon>
        <taxon>Dermateaceae</taxon>
        <taxon>Coleophoma</taxon>
    </lineage>
</organism>
<dbReference type="Pfam" id="PF13577">
    <property type="entry name" value="SnoaL_4"/>
    <property type="match status" value="1"/>
</dbReference>
<dbReference type="InterPro" id="IPR037401">
    <property type="entry name" value="SnoaL-like"/>
</dbReference>
<name>A0A3D8SNQ4_9HELO</name>
<proteinExistence type="predicted"/>
<dbReference type="Gene3D" id="3.10.450.50">
    <property type="match status" value="1"/>
</dbReference>
<feature type="domain" description="SnoaL-like" evidence="1">
    <location>
        <begin position="27"/>
        <end position="108"/>
    </location>
</feature>
<accession>A0A3D8SNQ4</accession>
<evidence type="ECO:0000313" key="2">
    <source>
        <dbReference type="EMBL" id="RDW87963.1"/>
    </source>
</evidence>